<reference evidence="1" key="1">
    <citation type="submission" date="2021-05" db="EMBL/GenBank/DDBJ databases">
        <title>Complete genome sequence of the cellulolytic planctomycete Telmatocola sphagniphila SP2T and characterization of the first cellulase from planctomycetes.</title>
        <authorList>
            <person name="Rakitin A.L."/>
            <person name="Beletsky A.V."/>
            <person name="Naumoff D.G."/>
            <person name="Kulichevskaya I.S."/>
            <person name="Mardanov A.V."/>
            <person name="Ravin N.V."/>
            <person name="Dedysh S.N."/>
        </authorList>
    </citation>
    <scope>NUCLEOTIDE SEQUENCE</scope>
    <source>
        <strain evidence="1">SP2T</strain>
    </source>
</reference>
<dbReference type="Proteomes" id="UP000676194">
    <property type="component" value="Chromosome"/>
</dbReference>
<name>A0A8E6EWL5_9BACT</name>
<dbReference type="Pfam" id="PF07394">
    <property type="entry name" value="DUF1501"/>
    <property type="match status" value="1"/>
</dbReference>
<dbReference type="InterPro" id="IPR010869">
    <property type="entry name" value="DUF1501"/>
</dbReference>
<dbReference type="PANTHER" id="PTHR43737">
    <property type="entry name" value="BLL7424 PROTEIN"/>
    <property type="match status" value="1"/>
</dbReference>
<proteinExistence type="predicted"/>
<dbReference type="EMBL" id="CP074694">
    <property type="protein sequence ID" value="QVL34105.1"/>
    <property type="molecule type" value="Genomic_DNA"/>
</dbReference>
<sequence length="490" mass="53953">MSKFIDSDFASAARLTRRGMFQSVSGGLCGAALSYLVGDTLTGSAQLLASEKPGDLKPRPPHFAPKAKSVIHLFMNGGPSQMDLFDPKPELDKHHGQAYADRIAGEIEFLKDAGSLMRSPFKFAKHGQCGAWVSEAMPHLAGVVDEVAFIRSMFTTNLTHEPAVYLIQTGKMGPGRPTLGSWVVYGLGSENQNMPAYIVLDDPRGLPVNGVENWQAGFLPPMFQGTRFRSTGSPVLNLNPEKERPKTVANAERDLLAKLDQLHKTERPGQPVLDARIASYELAARMQLEATDALDISKEPQSIRDMYGIGREPTDSYGRRCLIARRLVERGVRFVQLYINQQIWDNHTSLASELKSACNRTDQPTAALLRDLKQRGLFDSTLVVWGGEFGRLPIAQLPPDKNERQAGRDHNKNAFCTWMAGAGIKGGTSYGKTDELGMAAVENRVSVGDWHATILHLLGMHYDQLFYEQNGLKEKLTGVEEAHVVKGILS</sequence>
<gene>
    <name evidence="1" type="ORF">KIH39_09410</name>
</gene>
<dbReference type="InterPro" id="IPR017850">
    <property type="entry name" value="Alkaline_phosphatase_core_sf"/>
</dbReference>
<protein>
    <submittedName>
        <fullName evidence="1">DUF1501 domain-containing protein</fullName>
    </submittedName>
</protein>
<dbReference type="KEGG" id="tsph:KIH39_09410"/>
<accession>A0A8E6EWL5</accession>
<dbReference type="RefSeq" id="WP_213499078.1">
    <property type="nucleotide sequence ID" value="NZ_CP074694.1"/>
</dbReference>
<dbReference type="SUPFAM" id="SSF53649">
    <property type="entry name" value="Alkaline phosphatase-like"/>
    <property type="match status" value="1"/>
</dbReference>
<evidence type="ECO:0000313" key="1">
    <source>
        <dbReference type="EMBL" id="QVL34105.1"/>
    </source>
</evidence>
<keyword evidence="2" id="KW-1185">Reference proteome</keyword>
<evidence type="ECO:0000313" key="2">
    <source>
        <dbReference type="Proteomes" id="UP000676194"/>
    </source>
</evidence>
<organism evidence="1 2">
    <name type="scientific">Telmatocola sphagniphila</name>
    <dbReference type="NCBI Taxonomy" id="1123043"/>
    <lineage>
        <taxon>Bacteria</taxon>
        <taxon>Pseudomonadati</taxon>
        <taxon>Planctomycetota</taxon>
        <taxon>Planctomycetia</taxon>
        <taxon>Gemmatales</taxon>
        <taxon>Gemmataceae</taxon>
    </lineage>
</organism>
<dbReference type="PANTHER" id="PTHR43737:SF1">
    <property type="entry name" value="DUF1501 DOMAIN-CONTAINING PROTEIN"/>
    <property type="match status" value="1"/>
</dbReference>
<dbReference type="AlphaFoldDB" id="A0A8E6EWL5"/>